<dbReference type="PANTHER" id="PTHR43798:SF33">
    <property type="entry name" value="HYDROLASE, PUTATIVE (AFU_ORTHOLOGUE AFUA_2G14860)-RELATED"/>
    <property type="match status" value="1"/>
</dbReference>
<dbReference type="InterPro" id="IPR029058">
    <property type="entry name" value="AB_hydrolase_fold"/>
</dbReference>
<dbReference type="PANTHER" id="PTHR43798">
    <property type="entry name" value="MONOACYLGLYCEROL LIPASE"/>
    <property type="match status" value="1"/>
</dbReference>
<dbReference type="SUPFAM" id="SSF53474">
    <property type="entry name" value="alpha/beta-Hydrolases"/>
    <property type="match status" value="1"/>
</dbReference>
<feature type="domain" description="AB hydrolase-1" evidence="1">
    <location>
        <begin position="26"/>
        <end position="252"/>
    </location>
</feature>
<dbReference type="Proteomes" id="UP000218505">
    <property type="component" value="Chromosome"/>
</dbReference>
<sequence>MLCPVVTVVGSDLHLVADGPEGAPPVVLLSGLAGAIADWDPVTRLLATSARVLRFDRPGTGASTPSPQPSSARREVAVLDAVLDAVGAPAVLVGHSLAGLHAEAFARLRPRRVRGAVLVDPSLAPPGVGRPADAGAALAKALLRLGVAGPAARAAGPLLRLVGRPPARAAVVEELAGYPELVAEVDALRGAHPLPDVPWWVLTAGGTLGRPGTASRVLAAHGSMASLSPGGVHRVVPEAGHLVQLDDPRAVAGPVLRCLHST</sequence>
<name>A0A290Z6Y0_9PSEU</name>
<dbReference type="Pfam" id="PF12697">
    <property type="entry name" value="Abhydrolase_6"/>
    <property type="match status" value="1"/>
</dbReference>
<dbReference type="GO" id="GO:0016020">
    <property type="term" value="C:membrane"/>
    <property type="evidence" value="ECO:0007669"/>
    <property type="project" value="TreeGrafter"/>
</dbReference>
<gene>
    <name evidence="2" type="ORF">CNX65_16780</name>
</gene>
<evidence type="ECO:0000259" key="1">
    <source>
        <dbReference type="Pfam" id="PF12697"/>
    </source>
</evidence>
<dbReference type="RefSeq" id="WP_096494163.1">
    <property type="nucleotide sequence ID" value="NZ_CP023445.1"/>
</dbReference>
<dbReference type="GO" id="GO:0016787">
    <property type="term" value="F:hydrolase activity"/>
    <property type="evidence" value="ECO:0007669"/>
    <property type="project" value="UniProtKB-KW"/>
</dbReference>
<protein>
    <submittedName>
        <fullName evidence="2">Alpha/beta hydrolase</fullName>
    </submittedName>
</protein>
<keyword evidence="3" id="KW-1185">Reference proteome</keyword>
<dbReference type="InterPro" id="IPR000073">
    <property type="entry name" value="AB_hydrolase_1"/>
</dbReference>
<keyword evidence="2" id="KW-0378">Hydrolase</keyword>
<dbReference type="Gene3D" id="3.40.50.1820">
    <property type="entry name" value="alpha/beta hydrolase"/>
    <property type="match status" value="1"/>
</dbReference>
<evidence type="ECO:0000313" key="2">
    <source>
        <dbReference type="EMBL" id="ATE54729.1"/>
    </source>
</evidence>
<dbReference type="InterPro" id="IPR050266">
    <property type="entry name" value="AB_hydrolase_sf"/>
</dbReference>
<dbReference type="AlphaFoldDB" id="A0A290Z6Y0"/>
<accession>A0A290Z6Y0</accession>
<organism evidence="2 3">
    <name type="scientific">Actinosynnema pretiosum</name>
    <dbReference type="NCBI Taxonomy" id="42197"/>
    <lineage>
        <taxon>Bacteria</taxon>
        <taxon>Bacillati</taxon>
        <taxon>Actinomycetota</taxon>
        <taxon>Actinomycetes</taxon>
        <taxon>Pseudonocardiales</taxon>
        <taxon>Pseudonocardiaceae</taxon>
        <taxon>Actinosynnema</taxon>
    </lineage>
</organism>
<proteinExistence type="predicted"/>
<evidence type="ECO:0000313" key="3">
    <source>
        <dbReference type="Proteomes" id="UP000218505"/>
    </source>
</evidence>
<dbReference type="EMBL" id="CP023445">
    <property type="protein sequence ID" value="ATE54729.1"/>
    <property type="molecule type" value="Genomic_DNA"/>
</dbReference>
<reference evidence="2" key="1">
    <citation type="submission" date="2017-09" db="EMBL/GenBank/DDBJ databases">
        <title>Complete Genome Sequence of ansamitocin-producing Bacterium Actinosynnema pretiosum X47.</title>
        <authorList>
            <person name="Cao G."/>
            <person name="Zong G."/>
            <person name="Zhong C."/>
            <person name="Fu J."/>
        </authorList>
    </citation>
    <scope>NUCLEOTIDE SEQUENCE [LARGE SCALE GENOMIC DNA]</scope>
    <source>
        <strain evidence="2">X47</strain>
    </source>
</reference>
<dbReference type="KEGG" id="apre:CNX65_16780"/>